<keyword evidence="1" id="KW-0812">Transmembrane</keyword>
<dbReference type="AlphaFoldDB" id="A0A5B7J4N9"/>
<dbReference type="EMBL" id="VSRR010092432">
    <property type="protein sequence ID" value="MPC92771.1"/>
    <property type="molecule type" value="Genomic_DNA"/>
</dbReference>
<comment type="caution">
    <text evidence="2">The sequence shown here is derived from an EMBL/GenBank/DDBJ whole genome shotgun (WGS) entry which is preliminary data.</text>
</comment>
<evidence type="ECO:0000313" key="2">
    <source>
        <dbReference type="EMBL" id="MPC92771.1"/>
    </source>
</evidence>
<keyword evidence="1" id="KW-0472">Membrane</keyword>
<proteinExistence type="predicted"/>
<keyword evidence="3" id="KW-1185">Reference proteome</keyword>
<dbReference type="Proteomes" id="UP000324222">
    <property type="component" value="Unassembled WGS sequence"/>
</dbReference>
<name>A0A5B7J4N9_PORTR</name>
<organism evidence="2 3">
    <name type="scientific">Portunus trituberculatus</name>
    <name type="common">Swimming crab</name>
    <name type="synonym">Neptunus trituberculatus</name>
    <dbReference type="NCBI Taxonomy" id="210409"/>
    <lineage>
        <taxon>Eukaryota</taxon>
        <taxon>Metazoa</taxon>
        <taxon>Ecdysozoa</taxon>
        <taxon>Arthropoda</taxon>
        <taxon>Crustacea</taxon>
        <taxon>Multicrustacea</taxon>
        <taxon>Malacostraca</taxon>
        <taxon>Eumalacostraca</taxon>
        <taxon>Eucarida</taxon>
        <taxon>Decapoda</taxon>
        <taxon>Pleocyemata</taxon>
        <taxon>Brachyura</taxon>
        <taxon>Eubrachyura</taxon>
        <taxon>Portunoidea</taxon>
        <taxon>Portunidae</taxon>
        <taxon>Portuninae</taxon>
        <taxon>Portunus</taxon>
    </lineage>
</organism>
<feature type="transmembrane region" description="Helical" evidence="1">
    <location>
        <begin position="21"/>
        <end position="39"/>
    </location>
</feature>
<gene>
    <name evidence="2" type="ORF">E2C01_087876</name>
</gene>
<evidence type="ECO:0000313" key="3">
    <source>
        <dbReference type="Proteomes" id="UP000324222"/>
    </source>
</evidence>
<sequence length="80" mass="8154">MRRQVVRHVSRPGGVQMANSITRDAAVVVVGVVVLLTAMEQVVLGANGGGGDSGISCDVCSCHGGVCSNGGECEKTKVKR</sequence>
<evidence type="ECO:0000256" key="1">
    <source>
        <dbReference type="SAM" id="Phobius"/>
    </source>
</evidence>
<accession>A0A5B7J4N9</accession>
<protein>
    <submittedName>
        <fullName evidence="2">Uncharacterized protein</fullName>
    </submittedName>
</protein>
<keyword evidence="1" id="KW-1133">Transmembrane helix</keyword>
<reference evidence="2 3" key="1">
    <citation type="submission" date="2019-05" db="EMBL/GenBank/DDBJ databases">
        <title>Another draft genome of Portunus trituberculatus and its Hox gene families provides insights of decapod evolution.</title>
        <authorList>
            <person name="Jeong J.-H."/>
            <person name="Song I."/>
            <person name="Kim S."/>
            <person name="Choi T."/>
            <person name="Kim D."/>
            <person name="Ryu S."/>
            <person name="Kim W."/>
        </authorList>
    </citation>
    <scope>NUCLEOTIDE SEQUENCE [LARGE SCALE GENOMIC DNA]</scope>
    <source>
        <tissue evidence="2">Muscle</tissue>
    </source>
</reference>